<name>A0A0G0RE04_9BACT</name>
<reference evidence="1 2" key="1">
    <citation type="journal article" date="2015" name="Nature">
        <title>rRNA introns, odd ribosomes, and small enigmatic genomes across a large radiation of phyla.</title>
        <authorList>
            <person name="Brown C.T."/>
            <person name="Hug L.A."/>
            <person name="Thomas B.C."/>
            <person name="Sharon I."/>
            <person name="Castelle C.J."/>
            <person name="Singh A."/>
            <person name="Wilkins M.J."/>
            <person name="Williams K.H."/>
            <person name="Banfield J.F."/>
        </authorList>
    </citation>
    <scope>NUCLEOTIDE SEQUENCE [LARGE SCALE GENOMIC DNA]</scope>
</reference>
<sequence length="286" mass="33184">MNLKQSILATLVYHDIFNYPLTESEIYSYLTGSKSSLAQVKKGIEQLIGEKRIGKNQEFYFLNRRKDLPLIRLKRQKFSRAKLKRAAFYATILKLIPSIELVAISGGLSMGNSTKNDDIDLVIITSRNKLWQTRFFANLILLPYKRSPHSKIQKDKACLNIFLDKKALKITGENLYTAHEICQMKPIWDRNNTYQKFLRSNKWTKRYLPNWEPGYQSRAAKSRSDKSAVLSINLSKVESLAKSLQLKYMSSKITNEKIGDSQLFFHPKETQKKVLAKYKYLISKQS</sequence>
<protein>
    <recommendedName>
        <fullName evidence="3">Polymerase nucleotidyl transferase domain-containing protein</fullName>
    </recommendedName>
</protein>
<dbReference type="Proteomes" id="UP000034531">
    <property type="component" value="Unassembled WGS sequence"/>
</dbReference>
<comment type="caution">
    <text evidence="1">The sequence shown here is derived from an EMBL/GenBank/DDBJ whole genome shotgun (WGS) entry which is preliminary data.</text>
</comment>
<dbReference type="AlphaFoldDB" id="A0A0G0RE04"/>
<proteinExistence type="predicted"/>
<organism evidence="1 2">
    <name type="scientific">Candidatus Curtissbacteria bacterium GW2011_GWA1_40_16</name>
    <dbReference type="NCBI Taxonomy" id="1618405"/>
    <lineage>
        <taxon>Bacteria</taxon>
        <taxon>Candidatus Curtissiibacteriota</taxon>
    </lineage>
</organism>
<evidence type="ECO:0000313" key="2">
    <source>
        <dbReference type="Proteomes" id="UP000034531"/>
    </source>
</evidence>
<dbReference type="EMBL" id="LBYI01000004">
    <property type="protein sequence ID" value="KKR50954.1"/>
    <property type="molecule type" value="Genomic_DNA"/>
</dbReference>
<evidence type="ECO:0008006" key="3">
    <source>
        <dbReference type="Google" id="ProtNLM"/>
    </source>
</evidence>
<accession>A0A0G0RE04</accession>
<evidence type="ECO:0000313" key="1">
    <source>
        <dbReference type="EMBL" id="KKR50954.1"/>
    </source>
</evidence>
<gene>
    <name evidence="1" type="ORF">UT84_C0004G0017</name>
</gene>